<dbReference type="EMBL" id="CP030032">
    <property type="protein sequence ID" value="AWV90847.1"/>
    <property type="molecule type" value="Genomic_DNA"/>
</dbReference>
<evidence type="ECO:0000313" key="2">
    <source>
        <dbReference type="Proteomes" id="UP000249799"/>
    </source>
</evidence>
<accession>A0A2Z4FPA6</accession>
<name>A0A2Z4FPA6_9DELT</name>
<sequence>MSELGSIKSIKSLVKDTRIEGGNLYVTFEATPQEGEIEAVVPARISDAQREDEPFFFNAIRAANDLIRDLAGYTASVSAAAVAVDSAIDRAEGDDKAKPAAPLTEEELDDALYRAFSRVMHLFAWDPKAQEWVIIHEAQGLSAELQRQLKLAPLESYEDRHLMVRMLLDVATVDGKLNEPEQEALLDFVDKSQATGNRPGERGRVSQNDLRLAGAGASRETLYMLACAIAMIDHKFNPAESDRLDFYAKGLGIDEHRADELLEAGQMFFIEQYMTRRFAGLGELSEDDRQEVINLAKHLNYDTDSAEYAFERYRRAHSEDGGGFY</sequence>
<organism evidence="1 2">
    <name type="scientific">Bradymonas sediminis</name>
    <dbReference type="NCBI Taxonomy" id="1548548"/>
    <lineage>
        <taxon>Bacteria</taxon>
        <taxon>Deltaproteobacteria</taxon>
        <taxon>Bradymonadales</taxon>
        <taxon>Bradymonadaceae</taxon>
        <taxon>Bradymonas</taxon>
    </lineage>
</organism>
<dbReference type="OrthoDB" id="9935376at2"/>
<keyword evidence="2" id="KW-1185">Reference proteome</keyword>
<gene>
    <name evidence="1" type="ORF">DN745_16580</name>
</gene>
<dbReference type="InterPro" id="IPR029024">
    <property type="entry name" value="TerB-like"/>
</dbReference>
<dbReference type="RefSeq" id="WP_111336552.1">
    <property type="nucleotide sequence ID" value="NZ_CP030032.1"/>
</dbReference>
<dbReference type="AlphaFoldDB" id="A0A2Z4FPA6"/>
<dbReference type="KEGG" id="bsed:DN745_16580"/>
<proteinExistence type="predicted"/>
<dbReference type="Proteomes" id="UP000249799">
    <property type="component" value="Chromosome"/>
</dbReference>
<evidence type="ECO:0000313" key="1">
    <source>
        <dbReference type="EMBL" id="AWV90847.1"/>
    </source>
</evidence>
<reference evidence="1 2" key="1">
    <citation type="submission" date="2018-06" db="EMBL/GenBank/DDBJ databases">
        <title>Lujinxingia sediminis gen. nov. sp. nov., a new facultative anaerobic member of the class Deltaproteobacteria, and proposal of Lujinxingaceae fam. nov.</title>
        <authorList>
            <person name="Guo L.-Y."/>
            <person name="Li C.-M."/>
            <person name="Wang S."/>
            <person name="Du Z.-J."/>
        </authorList>
    </citation>
    <scope>NUCLEOTIDE SEQUENCE [LARGE SCALE GENOMIC DNA]</scope>
    <source>
        <strain evidence="1 2">FA350</strain>
    </source>
</reference>
<protein>
    <submittedName>
        <fullName evidence="1">Uncharacterized protein</fullName>
    </submittedName>
</protein>
<dbReference type="SUPFAM" id="SSF158682">
    <property type="entry name" value="TerB-like"/>
    <property type="match status" value="1"/>
</dbReference>
<dbReference type="Gene3D" id="1.10.3680.10">
    <property type="entry name" value="TerB-like"/>
    <property type="match status" value="1"/>
</dbReference>